<comment type="caution">
    <text evidence="2">The sequence shown here is derived from an EMBL/GenBank/DDBJ whole genome shotgun (WGS) entry which is preliminary data.</text>
</comment>
<evidence type="ECO:0000259" key="1">
    <source>
        <dbReference type="Pfam" id="PF07411"/>
    </source>
</evidence>
<reference evidence="2 3" key="1">
    <citation type="submission" date="2021-03" db="EMBL/GenBank/DDBJ databases">
        <title>Sequencing the genomes of 1000 actinobacteria strains.</title>
        <authorList>
            <person name="Klenk H.-P."/>
        </authorList>
    </citation>
    <scope>NUCLEOTIDE SEQUENCE [LARGE SCALE GENOMIC DNA]</scope>
    <source>
        <strain evidence="2 3">DSM 46713</strain>
    </source>
</reference>
<dbReference type="InterPro" id="IPR036913">
    <property type="entry name" value="YegP-like_sf"/>
</dbReference>
<dbReference type="InterPro" id="IPR027417">
    <property type="entry name" value="P-loop_NTPase"/>
</dbReference>
<accession>A0ABS4ZT20</accession>
<dbReference type="Gene3D" id="3.40.50.300">
    <property type="entry name" value="P-loop containing nucleotide triphosphate hydrolases"/>
    <property type="match status" value="1"/>
</dbReference>
<dbReference type="SUPFAM" id="SSF48452">
    <property type="entry name" value="TPR-like"/>
    <property type="match status" value="2"/>
</dbReference>
<organism evidence="2 3">
    <name type="scientific">Mycolicibacterium lutetiense</name>
    <dbReference type="NCBI Taxonomy" id="1641992"/>
    <lineage>
        <taxon>Bacteria</taxon>
        <taxon>Bacillati</taxon>
        <taxon>Actinomycetota</taxon>
        <taxon>Actinomycetes</taxon>
        <taxon>Mycobacteriales</taxon>
        <taxon>Mycobacteriaceae</taxon>
        <taxon>Mycolicibacterium</taxon>
    </lineage>
</organism>
<gene>
    <name evidence="2" type="ORF">JOF57_002580</name>
</gene>
<dbReference type="PANTHER" id="PTHR19959">
    <property type="entry name" value="KINESIN LIGHT CHAIN"/>
    <property type="match status" value="1"/>
</dbReference>
<dbReference type="Pfam" id="PF07411">
    <property type="entry name" value="DUF1508"/>
    <property type="match status" value="1"/>
</dbReference>
<keyword evidence="3" id="KW-1185">Reference proteome</keyword>
<dbReference type="SUPFAM" id="SSF52540">
    <property type="entry name" value="P-loop containing nucleoside triphosphate hydrolases"/>
    <property type="match status" value="1"/>
</dbReference>
<dbReference type="InterPro" id="IPR019734">
    <property type="entry name" value="TPR_rpt"/>
</dbReference>
<sequence length="927" mass="99226">MANTAILAARLGMSVMMVDLDLEAPGLPYKFPNQPRAKHGVLDWLTAEEPPTVNDIATQLDVPRPFRPGGSLHMVAAGPPPSIDYLHGMRSLQKGALADDSSVAVHMLVSLCDAIRDRWAPDLLLLDARTGVTTTNFITTRVLADDVVALTLNNPEQLEGTRAVLQSLVPLSKPGDDTPLGLSVIVSRVSGRAANIGSYEWSDDELATVESVRDYLTEPASPLSLTLNDPQVLLLHNDERVAARETLLMAGNTSLQSTALHVDYLRTAVALFGADLDDRISAAIAEADDQDSAGARASFFARAGHTGAVKPDPAQRISADDTDNLSLTDQVTLLRSLALNDPARTHDLAEALIALAETQRALGDRSAAVESAREASTLLSRLADTDTEKFASDASRSLVTLSTFLAECGDVNEALASAQAAYERTQSIAITGPTADRARALTILTARYAEKGDDQAAFQAARDAAEMWRSLTAGSEAQPELGHALSDLATQAAQVGDYGGATHAAEEAVAIFRSLTADYPHRYLSDLGHSLAGLAASYSDVGALQPAHDAAADAADLFRSLAQAEPEKYLDDLAQTLGNLATRSADLGLYESAITSAEEAVSIFRRLGVMDPDRYRPDLAALLASLSRWTGQAGNKDETVRYGHEAVDLYRSLAANEPTRYSAALASALTDLSIAEPSATDAIDLAQQAIRLYEPLTVAQPYVYSSILGRAKENLARRYARDNRTDAAIENVRDAIRLYHETADIDEWRRIERLAQALHELSGFLAMSATQLTVAGRDPEAHARRQEALTTASQSASFYRQLGNTNSERYLPALASVLSDIADLQALLGDGAKAQSADSEAHSIHNQLIHAKPPRRASGTATRISRFEIFREVGGGYSFRLKDANGQIILTGTPQPTIAGARNGIREIRDIASEPAEIMDVTEGGTT</sequence>
<dbReference type="InterPro" id="IPR011990">
    <property type="entry name" value="TPR-like_helical_dom_sf"/>
</dbReference>
<dbReference type="Gene3D" id="3.30.160.160">
    <property type="entry name" value="YegP-like"/>
    <property type="match status" value="1"/>
</dbReference>
<dbReference type="EMBL" id="JAGIOP010000002">
    <property type="protein sequence ID" value="MBP2452667.1"/>
    <property type="molecule type" value="Genomic_DNA"/>
</dbReference>
<name>A0ABS4ZT20_9MYCO</name>
<dbReference type="Proteomes" id="UP000694460">
    <property type="component" value="Unassembled WGS sequence"/>
</dbReference>
<dbReference type="SMART" id="SM00028">
    <property type="entry name" value="TPR"/>
    <property type="match status" value="4"/>
</dbReference>
<dbReference type="InterPro" id="IPR010879">
    <property type="entry name" value="DUF1508"/>
</dbReference>
<protein>
    <submittedName>
        <fullName evidence="2">Uncharacterized protein YegP (UPF0339 family)/MinD-like ATPase involved in chromosome partitioning or flagellar assembly</fullName>
    </submittedName>
</protein>
<evidence type="ECO:0000313" key="3">
    <source>
        <dbReference type="Proteomes" id="UP000694460"/>
    </source>
</evidence>
<evidence type="ECO:0000313" key="2">
    <source>
        <dbReference type="EMBL" id="MBP2452667.1"/>
    </source>
</evidence>
<dbReference type="Gene3D" id="1.25.40.10">
    <property type="entry name" value="Tetratricopeptide repeat domain"/>
    <property type="match status" value="2"/>
</dbReference>
<feature type="domain" description="DUF1508" evidence="1">
    <location>
        <begin position="875"/>
        <end position="914"/>
    </location>
</feature>
<proteinExistence type="predicted"/>
<dbReference type="SUPFAM" id="SSF160113">
    <property type="entry name" value="YegP-like"/>
    <property type="match status" value="1"/>
</dbReference>
<dbReference type="PANTHER" id="PTHR19959:SF119">
    <property type="entry name" value="FUNGAL LIPASE-LIKE DOMAIN-CONTAINING PROTEIN"/>
    <property type="match status" value="1"/>
</dbReference>